<reference evidence="4 5" key="1">
    <citation type="submission" date="2018-03" db="EMBL/GenBank/DDBJ databases">
        <title>Genomic Encyclopedia of Archaeal and Bacterial Type Strains, Phase II (KMG-II): from individual species to whole genera.</title>
        <authorList>
            <person name="Goeker M."/>
        </authorList>
    </citation>
    <scope>NUCLEOTIDE SEQUENCE [LARGE SCALE GENOMIC DNA]</scope>
    <source>
        <strain evidence="4 5">DSM 101533</strain>
    </source>
</reference>
<dbReference type="PANTHER" id="PTHR10545:SF42">
    <property type="entry name" value="ACETYLTRANSFERASE"/>
    <property type="match status" value="1"/>
</dbReference>
<dbReference type="InterPro" id="IPR000182">
    <property type="entry name" value="GNAT_dom"/>
</dbReference>
<dbReference type="GO" id="GO:0005840">
    <property type="term" value="C:ribosome"/>
    <property type="evidence" value="ECO:0007669"/>
    <property type="project" value="UniProtKB-KW"/>
</dbReference>
<gene>
    <name evidence="4" type="ORF">CLV80_101267</name>
</gene>
<evidence type="ECO:0000256" key="2">
    <source>
        <dbReference type="ARBA" id="ARBA00023315"/>
    </source>
</evidence>
<keyword evidence="2" id="KW-0012">Acyltransferase</keyword>
<dbReference type="PANTHER" id="PTHR10545">
    <property type="entry name" value="DIAMINE N-ACETYLTRANSFERASE"/>
    <property type="match status" value="1"/>
</dbReference>
<organism evidence="4 5">
    <name type="scientific">Yoonia maritima</name>
    <dbReference type="NCBI Taxonomy" id="1435347"/>
    <lineage>
        <taxon>Bacteria</taxon>
        <taxon>Pseudomonadati</taxon>
        <taxon>Pseudomonadota</taxon>
        <taxon>Alphaproteobacteria</taxon>
        <taxon>Rhodobacterales</taxon>
        <taxon>Paracoccaceae</taxon>
        <taxon>Yoonia</taxon>
    </lineage>
</organism>
<evidence type="ECO:0000259" key="3">
    <source>
        <dbReference type="PROSITE" id="PS51186"/>
    </source>
</evidence>
<evidence type="ECO:0000313" key="5">
    <source>
        <dbReference type="Proteomes" id="UP000238007"/>
    </source>
</evidence>
<protein>
    <submittedName>
        <fullName evidence="4">Ribosomal protein S18 acetylase RimI-like enzyme</fullName>
    </submittedName>
</protein>
<dbReference type="AlphaFoldDB" id="A0A2T0W4L4"/>
<evidence type="ECO:0000256" key="1">
    <source>
        <dbReference type="ARBA" id="ARBA00022679"/>
    </source>
</evidence>
<dbReference type="PROSITE" id="PS51186">
    <property type="entry name" value="GNAT"/>
    <property type="match status" value="1"/>
</dbReference>
<dbReference type="OrthoDB" id="9805924at2"/>
<sequence length="149" mass="17121">MTETVIRPLRATDRPAWDNLWESYLAFYKTSLPTDVYDTTFARLLSNDSHDFNCLIAEQNNEPVGLVHYLFHRHCWRVENVCYLQDLFAAPSVRGTGVGRKLIEAVYAAADDAGAPNVYWLTQDDNQTGRQLYDRVGTLTNFIKYQRPA</sequence>
<dbReference type="InterPro" id="IPR016181">
    <property type="entry name" value="Acyl_CoA_acyltransferase"/>
</dbReference>
<feature type="domain" description="N-acetyltransferase" evidence="3">
    <location>
        <begin position="4"/>
        <end position="149"/>
    </location>
</feature>
<evidence type="ECO:0000313" key="4">
    <source>
        <dbReference type="EMBL" id="PRY80415.1"/>
    </source>
</evidence>
<dbReference type="CDD" id="cd04301">
    <property type="entry name" value="NAT_SF"/>
    <property type="match status" value="1"/>
</dbReference>
<name>A0A2T0W4L4_9RHOB</name>
<dbReference type="RefSeq" id="WP_106353952.1">
    <property type="nucleotide sequence ID" value="NZ_PVTP01000001.1"/>
</dbReference>
<keyword evidence="4" id="KW-0687">Ribonucleoprotein</keyword>
<dbReference type="GO" id="GO:0008080">
    <property type="term" value="F:N-acetyltransferase activity"/>
    <property type="evidence" value="ECO:0007669"/>
    <property type="project" value="TreeGrafter"/>
</dbReference>
<keyword evidence="1" id="KW-0808">Transferase</keyword>
<proteinExistence type="predicted"/>
<keyword evidence="5" id="KW-1185">Reference proteome</keyword>
<keyword evidence="4" id="KW-0689">Ribosomal protein</keyword>
<dbReference type="InterPro" id="IPR051016">
    <property type="entry name" value="Diverse_Substrate_AcTransf"/>
</dbReference>
<accession>A0A2T0W4L4</accession>
<dbReference type="EMBL" id="PVTP01000001">
    <property type="protein sequence ID" value="PRY80415.1"/>
    <property type="molecule type" value="Genomic_DNA"/>
</dbReference>
<dbReference type="SUPFAM" id="SSF55729">
    <property type="entry name" value="Acyl-CoA N-acyltransferases (Nat)"/>
    <property type="match status" value="1"/>
</dbReference>
<comment type="caution">
    <text evidence="4">The sequence shown here is derived from an EMBL/GenBank/DDBJ whole genome shotgun (WGS) entry which is preliminary data.</text>
</comment>
<dbReference type="Pfam" id="PF00583">
    <property type="entry name" value="Acetyltransf_1"/>
    <property type="match status" value="1"/>
</dbReference>
<dbReference type="Proteomes" id="UP000238007">
    <property type="component" value="Unassembled WGS sequence"/>
</dbReference>
<dbReference type="Gene3D" id="3.40.630.30">
    <property type="match status" value="1"/>
</dbReference>